<accession>A0A9X1ZZN0</accession>
<dbReference type="RefSeq" id="WP_238468931.1">
    <property type="nucleotide sequence ID" value="NZ_JAKLJA010000083.1"/>
</dbReference>
<evidence type="ECO:0000313" key="2">
    <source>
        <dbReference type="EMBL" id="MCG5078962.1"/>
    </source>
</evidence>
<evidence type="ECO:0000256" key="1">
    <source>
        <dbReference type="SAM" id="Phobius"/>
    </source>
</evidence>
<proteinExistence type="predicted"/>
<reference evidence="2" key="1">
    <citation type="submission" date="2022-01" db="EMBL/GenBank/DDBJ databases">
        <title>Genome sequence and assembly of Parabukholderia sp. RG36.</title>
        <authorList>
            <person name="Chhetri G."/>
        </authorList>
    </citation>
    <scope>NUCLEOTIDE SEQUENCE</scope>
    <source>
        <strain evidence="2">RG36</strain>
    </source>
</reference>
<gene>
    <name evidence="2" type="ORF">L5014_37585</name>
</gene>
<dbReference type="EMBL" id="JAKLJA010000083">
    <property type="protein sequence ID" value="MCG5078962.1"/>
    <property type="molecule type" value="Genomic_DNA"/>
</dbReference>
<protein>
    <submittedName>
        <fullName evidence="2">Uncharacterized protein</fullName>
    </submittedName>
</protein>
<sequence length="234" mass="25897">MGSNVLSRGFETVGFNIGRLMSSVLSLGHKVVGRVLDWWISTPVQRVAFVSFARVNALYVTLACMVTTSVFAWLNPTSDLATALLLVTFLPLQSMYFRLNPGKASMIVTSCYGRELRVHLPDTSVRPRDVAVLRAQVDELVRIARICHARTLTFNSPLLAAKSTSTLLARTLARAAASANADVRVEVEEPREVHVISHGNLSVYANRYEALRDGRLAVGPRGRLMSRKMLVRFK</sequence>
<comment type="caution">
    <text evidence="2">The sequence shown here is derived from an EMBL/GenBank/DDBJ whole genome shotgun (WGS) entry which is preliminary data.</text>
</comment>
<name>A0A9X1ZZN0_9BURK</name>
<keyword evidence="1" id="KW-0472">Membrane</keyword>
<organism evidence="2 3">
    <name type="scientific">Paraburkholderia tagetis</name>
    <dbReference type="NCBI Taxonomy" id="2913261"/>
    <lineage>
        <taxon>Bacteria</taxon>
        <taxon>Pseudomonadati</taxon>
        <taxon>Pseudomonadota</taxon>
        <taxon>Betaproteobacteria</taxon>
        <taxon>Burkholderiales</taxon>
        <taxon>Burkholderiaceae</taxon>
        <taxon>Paraburkholderia</taxon>
    </lineage>
</organism>
<keyword evidence="1" id="KW-0812">Transmembrane</keyword>
<feature type="transmembrane region" description="Helical" evidence="1">
    <location>
        <begin position="80"/>
        <end position="97"/>
    </location>
</feature>
<dbReference type="Proteomes" id="UP001139308">
    <property type="component" value="Unassembled WGS sequence"/>
</dbReference>
<keyword evidence="3" id="KW-1185">Reference proteome</keyword>
<dbReference type="AlphaFoldDB" id="A0A9X1ZZN0"/>
<keyword evidence="1" id="KW-1133">Transmembrane helix</keyword>
<feature type="transmembrane region" description="Helical" evidence="1">
    <location>
        <begin position="55"/>
        <end position="74"/>
    </location>
</feature>
<evidence type="ECO:0000313" key="3">
    <source>
        <dbReference type="Proteomes" id="UP001139308"/>
    </source>
</evidence>